<proteinExistence type="predicted"/>
<keyword evidence="4" id="KW-1185">Reference proteome</keyword>
<name>A0ABY6J2L3_9BACT</name>
<feature type="domain" description="Hedgehog protein Hint" evidence="2">
    <location>
        <begin position="168"/>
        <end position="298"/>
    </location>
</feature>
<dbReference type="Proteomes" id="UP001162741">
    <property type="component" value="Chromosome"/>
</dbReference>
<dbReference type="EMBL" id="CP107006">
    <property type="protein sequence ID" value="UYQ92402.1"/>
    <property type="molecule type" value="Genomic_DNA"/>
</dbReference>
<dbReference type="Gene3D" id="2.170.16.10">
    <property type="entry name" value="Hedgehog/Intein (Hint) domain"/>
    <property type="match status" value="1"/>
</dbReference>
<dbReference type="InterPro" id="IPR001767">
    <property type="entry name" value="Hedgehog_Hint"/>
</dbReference>
<dbReference type="PROSITE" id="PS50817">
    <property type="entry name" value="INTEIN_N_TER"/>
    <property type="match status" value="1"/>
</dbReference>
<keyword evidence="1" id="KW-0732">Signal</keyword>
<dbReference type="InterPro" id="IPR006141">
    <property type="entry name" value="Intein_N"/>
</dbReference>
<dbReference type="CDD" id="cd00081">
    <property type="entry name" value="Hint"/>
    <property type="match status" value="1"/>
</dbReference>
<gene>
    <name evidence="3" type="ORF">MKQ68_20165</name>
</gene>
<dbReference type="RefSeq" id="WP_264280670.1">
    <property type="nucleotide sequence ID" value="NZ_CP107006.1"/>
</dbReference>
<accession>A0ABY6J2L3</accession>
<dbReference type="InterPro" id="IPR036844">
    <property type="entry name" value="Hint_dom_sf"/>
</dbReference>
<reference evidence="3" key="1">
    <citation type="submission" date="2022-10" db="EMBL/GenBank/DDBJ databases">
        <title>Chitinophaga sp. nov., isolated from soil.</title>
        <authorList>
            <person name="Jeon C.O."/>
        </authorList>
    </citation>
    <scope>NUCLEOTIDE SEQUENCE</scope>
    <source>
        <strain evidence="3">R8</strain>
    </source>
</reference>
<evidence type="ECO:0000256" key="1">
    <source>
        <dbReference type="SAM" id="SignalP"/>
    </source>
</evidence>
<evidence type="ECO:0000313" key="4">
    <source>
        <dbReference type="Proteomes" id="UP001162741"/>
    </source>
</evidence>
<dbReference type="Pfam" id="PF01079">
    <property type="entry name" value="Hint"/>
    <property type="match status" value="1"/>
</dbReference>
<dbReference type="SUPFAM" id="SSF51294">
    <property type="entry name" value="Hedgehog/intein (Hint) domain"/>
    <property type="match status" value="1"/>
</dbReference>
<protein>
    <recommendedName>
        <fullName evidence="2">Hedgehog protein Hint domain-containing protein</fullName>
    </recommendedName>
</protein>
<evidence type="ECO:0000313" key="3">
    <source>
        <dbReference type="EMBL" id="UYQ92402.1"/>
    </source>
</evidence>
<evidence type="ECO:0000259" key="2">
    <source>
        <dbReference type="Pfam" id="PF01079"/>
    </source>
</evidence>
<feature type="chain" id="PRO_5047390834" description="Hedgehog protein Hint domain-containing protein" evidence="1">
    <location>
        <begin position="19"/>
        <end position="330"/>
    </location>
</feature>
<feature type="signal peptide" evidence="1">
    <location>
        <begin position="1"/>
        <end position="18"/>
    </location>
</feature>
<organism evidence="3 4">
    <name type="scientific">Chitinophaga horti</name>
    <dbReference type="NCBI Taxonomy" id="2920382"/>
    <lineage>
        <taxon>Bacteria</taxon>
        <taxon>Pseudomonadati</taxon>
        <taxon>Bacteroidota</taxon>
        <taxon>Chitinophagia</taxon>
        <taxon>Chitinophagales</taxon>
        <taxon>Chitinophagaceae</taxon>
        <taxon>Chitinophaga</taxon>
    </lineage>
</organism>
<sequence>MRKLVLLCLLVSSALSIAAQDKAARPVTMEEYEKAKKFTVKDLDNDTYAKFENTYVLDRYELRKPYYITGDDGLKKRVDIYKLLLKEGMQDLGTIIFYTNEKGKLYTALIPNFTADAKVWNKYFEDIHAIDKEEKNYVLKLSYILSKECSFQLYKAQHQGKDLKDESGTYGSDICFPGTQQVAMADGSQKLLRDVRPGDRIVTVDPATNGATTVTVKELTTHEAKNYAITQLLLLSANEKETASAKEVQLSVRLLEATPNHPMTTAAGRKKIGDVGVDEEVLCRDEQTGEYRKFTVVRKTEKAGGTQAVYNIVADGGSTFLMNGVMVLQK</sequence>